<organism evidence="2 3">
    <name type="scientific">Nocardia brasiliensis (strain ATCC 700358 / HUJEG-1)</name>
    <dbReference type="NCBI Taxonomy" id="1133849"/>
    <lineage>
        <taxon>Bacteria</taxon>
        <taxon>Bacillati</taxon>
        <taxon>Actinomycetota</taxon>
        <taxon>Actinomycetes</taxon>
        <taxon>Mycobacteriales</taxon>
        <taxon>Nocardiaceae</taxon>
        <taxon>Nocardia</taxon>
    </lineage>
</organism>
<dbReference type="InterPro" id="IPR011010">
    <property type="entry name" value="DNA_brk_join_enz"/>
</dbReference>
<dbReference type="SUPFAM" id="SSF56349">
    <property type="entry name" value="DNA breaking-rejoining enzymes"/>
    <property type="match status" value="1"/>
</dbReference>
<dbReference type="eggNOG" id="COG0582">
    <property type="taxonomic scope" value="Bacteria"/>
</dbReference>
<dbReference type="EMBL" id="CP003876">
    <property type="protein sequence ID" value="AFT99564.1"/>
    <property type="molecule type" value="Genomic_DNA"/>
</dbReference>
<dbReference type="AlphaFoldDB" id="K0ERW2"/>
<dbReference type="Proteomes" id="UP000006304">
    <property type="component" value="Chromosome"/>
</dbReference>
<dbReference type="GO" id="GO:0015074">
    <property type="term" value="P:DNA integration"/>
    <property type="evidence" value="ECO:0007669"/>
    <property type="project" value="InterPro"/>
</dbReference>
<dbReference type="RefSeq" id="WP_014982420.1">
    <property type="nucleotide sequence ID" value="NC_018681.1"/>
</dbReference>
<dbReference type="GO" id="GO:0003677">
    <property type="term" value="F:DNA binding"/>
    <property type="evidence" value="ECO:0007669"/>
    <property type="project" value="InterPro"/>
</dbReference>
<reference evidence="2 3" key="1">
    <citation type="journal article" date="2012" name="J. Bacteriol.">
        <title>Complete genome sequence of Nocardia brasiliensis HUJEG-1.</title>
        <authorList>
            <person name="Vera-Cabrera L."/>
            <person name="Ortiz-Lopez R."/>
            <person name="Elizondo-Gonzalez R."/>
            <person name="Perez-Maya A.A."/>
            <person name="Ocampo-Candiani J."/>
        </authorList>
    </citation>
    <scope>NUCLEOTIDE SEQUENCE [LARGE SCALE GENOMIC DNA]</scope>
    <source>
        <strain evidence="3">ATCC 700358</strain>
    </source>
</reference>
<name>K0ERW2_NOCB7</name>
<keyword evidence="1" id="KW-0233">DNA recombination</keyword>
<dbReference type="GO" id="GO:0006310">
    <property type="term" value="P:DNA recombination"/>
    <property type="evidence" value="ECO:0007669"/>
    <property type="project" value="UniProtKB-KW"/>
</dbReference>
<dbReference type="Gene3D" id="1.10.443.10">
    <property type="entry name" value="Intergrase catalytic core"/>
    <property type="match status" value="1"/>
</dbReference>
<evidence type="ECO:0000313" key="3">
    <source>
        <dbReference type="Proteomes" id="UP000006304"/>
    </source>
</evidence>
<protein>
    <submittedName>
        <fullName evidence="2">Phage integrase family protein</fullName>
    </submittedName>
</protein>
<keyword evidence="3" id="KW-1185">Reference proteome</keyword>
<dbReference type="KEGG" id="nbr:O3I_008010"/>
<gene>
    <name evidence="2" type="ORF">O3I_008010</name>
</gene>
<evidence type="ECO:0000256" key="1">
    <source>
        <dbReference type="ARBA" id="ARBA00023172"/>
    </source>
</evidence>
<dbReference type="STRING" id="1133849.O3I_008010"/>
<dbReference type="InterPro" id="IPR013762">
    <property type="entry name" value="Integrase-like_cat_sf"/>
</dbReference>
<dbReference type="HOGENOM" id="CLU_1376911_0_0_11"/>
<sequence length="198" mass="21524">MLDVADLVLGSGVRPGEALAASWDQFDLEAEPATFTVSASVVRLKGKGLFRQEWAKTDAGHRIVALPEFTIQMLKRLRDDPTHGRMCEVKALQEEGGSVVEVEDTVPLVFPGRGGVLRDPHNFNRTWRDARGTLCKDVTQYTFPEGSGDADRRGVGCEDRRLAVGALARGDHRAALHRVTRADPDSSAVLELGFGGDS</sequence>
<accession>K0ERW2</accession>
<evidence type="ECO:0000313" key="2">
    <source>
        <dbReference type="EMBL" id="AFT99564.1"/>
    </source>
</evidence>
<proteinExistence type="predicted"/>